<keyword evidence="1" id="KW-0433">Leucine-rich repeat</keyword>
<sequence length="715" mass="78249">MSRPSIRETIEAARAKMAQGKASSKSIRGGAVDERQAFIGSGIPGVKTMPAQRRQTDVEILGHAQKSIKSLIANAKGTETLVGMVLLSCHTLVANFFTSPDMFHPGIMNLSSRELTEIPLEIWNMYRVDPDKVVVDFSSSGSAWYDAVDLTRLIAADNKITFIDPRIQEFGALVAVDLRGNQLTSLPDEFAQLERLINLNISSNNFTELPPVLFQLTTLLELQVSNNQLSGKLDPAIGNLIKIESLDLSNNQLTDLPQELGQLKGIRKLNLSKNKLETLPASILAHTPKLIELEISNNNLVCLFSGLGELDSEVGLELPLLTRLDARNTGIQRITDIDGNTEDSQKSKIGLSMLKELLLSHNMLDSLEHLLFATPQLHHLDLRSNAFTTIPLGVLELSTLRFLDMASNKMEHMPTELGSMFDLTTFIWDGNPLRNVPRTTTSTEALLKLLRQRQATDFPSPADTARVEGLVVSSSSRPSTPSSRQEPASSASAQATQAASPKKSARVVQNLNLARKALKDVSKEEILEACSDPQIAVLDFNTLTSFPVALQVAVGETLTKISIHHNKIAEFPFTLSFPFLVSLDISDNAITTLGTADVGTGEEIAQSNFPNLNELNLAANRLTELPVWLPKAFPKLRALNVSRNKLTVLEPKALEGLVLANLSGNEIATLPPLLGNVRSIKTLNVDGNLFRVPRRQIMDQGTEAVMDYLRGRIPV</sequence>
<dbReference type="AlphaFoldDB" id="A0A9P6TXR5"/>
<evidence type="ECO:0000313" key="4">
    <source>
        <dbReference type="EMBL" id="KAG0251746.1"/>
    </source>
</evidence>
<dbReference type="PANTHER" id="PTHR48051">
    <property type="match status" value="1"/>
</dbReference>
<dbReference type="PROSITE" id="PS51450">
    <property type="entry name" value="LRR"/>
    <property type="match status" value="2"/>
</dbReference>
<dbReference type="InterPro" id="IPR050216">
    <property type="entry name" value="LRR_domain-containing"/>
</dbReference>
<keyword evidence="2" id="KW-0677">Repeat</keyword>
<reference evidence="4" key="1">
    <citation type="journal article" date="2020" name="Fungal Divers.">
        <title>Resolving the Mortierellaceae phylogeny through synthesis of multi-gene phylogenetics and phylogenomics.</title>
        <authorList>
            <person name="Vandepol N."/>
            <person name="Liber J."/>
            <person name="Desiro A."/>
            <person name="Na H."/>
            <person name="Kennedy M."/>
            <person name="Barry K."/>
            <person name="Grigoriev I.V."/>
            <person name="Miller A.N."/>
            <person name="O'Donnell K."/>
            <person name="Stajich J.E."/>
            <person name="Bonito G."/>
        </authorList>
    </citation>
    <scope>NUCLEOTIDE SEQUENCE</scope>
    <source>
        <strain evidence="4">KOD948</strain>
    </source>
</reference>
<dbReference type="InterPro" id="IPR032675">
    <property type="entry name" value="LRR_dom_sf"/>
</dbReference>
<organism evidence="4 5">
    <name type="scientific">Mortierella polycephala</name>
    <dbReference type="NCBI Taxonomy" id="41804"/>
    <lineage>
        <taxon>Eukaryota</taxon>
        <taxon>Fungi</taxon>
        <taxon>Fungi incertae sedis</taxon>
        <taxon>Mucoromycota</taxon>
        <taxon>Mortierellomycotina</taxon>
        <taxon>Mortierellomycetes</taxon>
        <taxon>Mortierellales</taxon>
        <taxon>Mortierellaceae</taxon>
        <taxon>Mortierella</taxon>
    </lineage>
</organism>
<dbReference type="PANTHER" id="PTHR48051:SF54">
    <property type="entry name" value="LEUCINE-RICH REPEAT-CONTAINING PROTEIN"/>
    <property type="match status" value="1"/>
</dbReference>
<dbReference type="SMART" id="SM00364">
    <property type="entry name" value="LRR_BAC"/>
    <property type="match status" value="6"/>
</dbReference>
<dbReference type="OrthoDB" id="660555at2759"/>
<protein>
    <recommendedName>
        <fullName evidence="6">L domain-like protein</fullName>
    </recommendedName>
</protein>
<evidence type="ECO:0008006" key="6">
    <source>
        <dbReference type="Google" id="ProtNLM"/>
    </source>
</evidence>
<name>A0A9P6TXR5_9FUNG</name>
<dbReference type="InterPro" id="IPR001611">
    <property type="entry name" value="Leu-rich_rpt"/>
</dbReference>
<dbReference type="InterPro" id="IPR003591">
    <property type="entry name" value="Leu-rich_rpt_typical-subtyp"/>
</dbReference>
<evidence type="ECO:0000313" key="5">
    <source>
        <dbReference type="Proteomes" id="UP000726737"/>
    </source>
</evidence>
<dbReference type="GO" id="GO:0005737">
    <property type="term" value="C:cytoplasm"/>
    <property type="evidence" value="ECO:0007669"/>
    <property type="project" value="TreeGrafter"/>
</dbReference>
<gene>
    <name evidence="4" type="ORF">BG011_007392</name>
</gene>
<evidence type="ECO:0000256" key="2">
    <source>
        <dbReference type="ARBA" id="ARBA00022737"/>
    </source>
</evidence>
<evidence type="ECO:0000256" key="1">
    <source>
        <dbReference type="ARBA" id="ARBA00022614"/>
    </source>
</evidence>
<feature type="compositionally biased region" description="Low complexity" evidence="3">
    <location>
        <begin position="473"/>
        <end position="502"/>
    </location>
</feature>
<dbReference type="EMBL" id="JAAAJA010000569">
    <property type="protein sequence ID" value="KAG0251746.1"/>
    <property type="molecule type" value="Genomic_DNA"/>
</dbReference>
<comment type="caution">
    <text evidence="4">The sequence shown here is derived from an EMBL/GenBank/DDBJ whole genome shotgun (WGS) entry which is preliminary data.</text>
</comment>
<dbReference type="SMART" id="SM00369">
    <property type="entry name" value="LRR_TYP"/>
    <property type="match status" value="9"/>
</dbReference>
<dbReference type="Gene3D" id="3.80.10.10">
    <property type="entry name" value="Ribonuclease Inhibitor"/>
    <property type="match status" value="3"/>
</dbReference>
<keyword evidence="5" id="KW-1185">Reference proteome</keyword>
<evidence type="ECO:0000256" key="3">
    <source>
        <dbReference type="SAM" id="MobiDB-lite"/>
    </source>
</evidence>
<dbReference type="Pfam" id="PF00560">
    <property type="entry name" value="LRR_1"/>
    <property type="match status" value="1"/>
</dbReference>
<dbReference type="PRINTS" id="PR00019">
    <property type="entry name" value="LEURICHRPT"/>
</dbReference>
<dbReference type="Proteomes" id="UP000726737">
    <property type="component" value="Unassembled WGS sequence"/>
</dbReference>
<dbReference type="SUPFAM" id="SSF52047">
    <property type="entry name" value="RNI-like"/>
    <property type="match status" value="1"/>
</dbReference>
<dbReference type="Pfam" id="PF13855">
    <property type="entry name" value="LRR_8"/>
    <property type="match status" value="2"/>
</dbReference>
<accession>A0A9P6TXR5</accession>
<proteinExistence type="predicted"/>
<dbReference type="SUPFAM" id="SSF52058">
    <property type="entry name" value="L domain-like"/>
    <property type="match status" value="1"/>
</dbReference>
<feature type="region of interest" description="Disordered" evidence="3">
    <location>
        <begin position="458"/>
        <end position="503"/>
    </location>
</feature>